<evidence type="ECO:0000256" key="5">
    <source>
        <dbReference type="RuleBase" id="RU003968"/>
    </source>
</evidence>
<proteinExistence type="inferred from homology"/>
<dbReference type="PROSITE" id="PS00623">
    <property type="entry name" value="GMC_OXRED_1"/>
    <property type="match status" value="1"/>
</dbReference>
<organism evidence="10 11">
    <name type="scientific">Arctia plantaginis</name>
    <name type="common">Wood tiger moth</name>
    <name type="synonym">Phalaena plantaginis</name>
    <dbReference type="NCBI Taxonomy" id="874455"/>
    <lineage>
        <taxon>Eukaryota</taxon>
        <taxon>Metazoa</taxon>
        <taxon>Ecdysozoa</taxon>
        <taxon>Arthropoda</taxon>
        <taxon>Hexapoda</taxon>
        <taxon>Insecta</taxon>
        <taxon>Pterygota</taxon>
        <taxon>Neoptera</taxon>
        <taxon>Endopterygota</taxon>
        <taxon>Lepidoptera</taxon>
        <taxon>Glossata</taxon>
        <taxon>Ditrysia</taxon>
        <taxon>Noctuoidea</taxon>
        <taxon>Erebidae</taxon>
        <taxon>Arctiinae</taxon>
        <taxon>Arctia</taxon>
    </lineage>
</organism>
<evidence type="ECO:0000256" key="7">
    <source>
        <dbReference type="SAM" id="MobiDB-lite"/>
    </source>
</evidence>
<reference evidence="10 11" key="1">
    <citation type="submission" date="2020-04" db="EMBL/GenBank/DDBJ databases">
        <authorList>
            <person name="Wallbank WR R."/>
            <person name="Pardo Diaz C."/>
            <person name="Kozak K."/>
            <person name="Martin S."/>
            <person name="Jiggins C."/>
            <person name="Moest M."/>
            <person name="Warren A I."/>
            <person name="Byers J.R.P. K."/>
            <person name="Montejo-Kovacevich G."/>
            <person name="Yen C E."/>
        </authorList>
    </citation>
    <scope>NUCLEOTIDE SEQUENCE [LARGE SCALE GENOMIC DNA]</scope>
</reference>
<feature type="domain" description="Glucose-methanol-choline oxidoreductase N-terminal" evidence="8">
    <location>
        <begin position="415"/>
        <end position="438"/>
    </location>
</feature>
<evidence type="ECO:0000256" key="1">
    <source>
        <dbReference type="ARBA" id="ARBA00001974"/>
    </source>
</evidence>
<dbReference type="Gene3D" id="3.30.560.10">
    <property type="entry name" value="Glucose Oxidase, domain 3"/>
    <property type="match status" value="1"/>
</dbReference>
<evidence type="ECO:0000256" key="2">
    <source>
        <dbReference type="ARBA" id="ARBA00010790"/>
    </source>
</evidence>
<dbReference type="EMBL" id="CADEBD010000171">
    <property type="protein sequence ID" value="CAB3223545.1"/>
    <property type="molecule type" value="Genomic_DNA"/>
</dbReference>
<keyword evidence="6" id="KW-0175">Coiled coil</keyword>
<dbReference type="AlphaFoldDB" id="A0A8S0YVL9"/>
<dbReference type="Gene3D" id="3.50.50.60">
    <property type="entry name" value="FAD/NAD(P)-binding domain"/>
    <property type="match status" value="1"/>
</dbReference>
<dbReference type="SUPFAM" id="SSF51905">
    <property type="entry name" value="FAD/NAD(P)-binding domain"/>
    <property type="match status" value="1"/>
</dbReference>
<evidence type="ECO:0000259" key="9">
    <source>
        <dbReference type="PROSITE" id="PS00624"/>
    </source>
</evidence>
<dbReference type="InterPro" id="IPR012132">
    <property type="entry name" value="GMC_OxRdtase"/>
</dbReference>
<dbReference type="Pfam" id="PF05199">
    <property type="entry name" value="GMC_oxred_C"/>
    <property type="match status" value="1"/>
</dbReference>
<name>A0A8S0YVL9_ARCPL</name>
<dbReference type="InterPro" id="IPR036188">
    <property type="entry name" value="FAD/NAD-bd_sf"/>
</dbReference>
<dbReference type="Proteomes" id="UP000494256">
    <property type="component" value="Unassembled WGS sequence"/>
</dbReference>
<dbReference type="PANTHER" id="PTHR11552">
    <property type="entry name" value="GLUCOSE-METHANOL-CHOLINE GMC OXIDOREDUCTASE"/>
    <property type="match status" value="1"/>
</dbReference>
<evidence type="ECO:0000256" key="4">
    <source>
        <dbReference type="ARBA" id="ARBA00022827"/>
    </source>
</evidence>
<comment type="cofactor">
    <cofactor evidence="1">
        <name>FAD</name>
        <dbReference type="ChEBI" id="CHEBI:57692"/>
    </cofactor>
</comment>
<dbReference type="GO" id="GO:0016614">
    <property type="term" value="F:oxidoreductase activity, acting on CH-OH group of donors"/>
    <property type="evidence" value="ECO:0007669"/>
    <property type="project" value="InterPro"/>
</dbReference>
<sequence>MSSTNKSINQRPTSLEGSRNDNTPIRSSDNKTIRPTKRPALSSPSSKEDAPLTCEGIRIIIDDALKSHLSELIDEFSARMRAILDIELRQVKDELQDVKQAMQFVNEQFEDIEREHKTSQICIKNLQEQNTFMLSNITDLKSRINQLEQGTRSRNIEIQCLPEKKSENLVSIVKKLGKTISCEIKDENIMHLPYCTVSAAQDSLTKIDPLHPPLEANISIVDSKDLNINSNNRKLNYYKADYEAIRGALSGIDWNSELAECTNVNSMSSDYQSTYNYHFKLISKINRFSGYGRVFRAAFNIILCFINQNYEVSTARCLITEPWPQDHSYGLSDGQHFDFIIIGSGAGSVLANRLSEVEGWKVLLIEAGSDPPMESIVPNYASATFQSRNSYPYYTEPGENFCRGCIDQITFWPRGKALGGTSSINGMLYMRGSPGDYEKWHLEEGDGWDWPTLKEYFKKSEKMVDPFILNNPELRKEHGTDGEFIVDQLNFTHGDIADRLTNAYKEMGLKYLDDLNGPSQLGVGKLRGGIHKGRRVSTATAFLNPISKRKNLYVIKHTFVHQIEFDKEKKATGVKVTLIYGESQFFFARKEIIISGGTVNTPKILMYSGIGPKKRLRDLKIKVLSDLPVGKNLQDHVRIPIPITLDTGAERRGEEFWQKAAAQYLIDQTGPHATNYDQPNINAFLSVPDGKTLPDVQIDHNYFVPNTSHVATMCEKVMFYNESICKQFVDWNSDKELLFVLVSLCRPHSRGEINIRFENTIEHPIIHPRYFSDKRDMETFVKALKRVSEIVKTPTFKDMKAELKRIQFEGCDDLEFESDEYWECMARTVTYHVFHPVGTAKMGKPDDPEAVVDSRLRVYGVKGLRVVDASVMPTIPSVNIQAAVMMIAERAADFIKEDHLKSQNETVTKDEL</sequence>
<keyword evidence="3 5" id="KW-0285">Flavoprotein</keyword>
<feature type="region of interest" description="Disordered" evidence="7">
    <location>
        <begin position="1"/>
        <end position="50"/>
    </location>
</feature>
<dbReference type="GO" id="GO:0050660">
    <property type="term" value="F:flavin adenine dinucleotide binding"/>
    <property type="evidence" value="ECO:0007669"/>
    <property type="project" value="InterPro"/>
</dbReference>
<protein>
    <recommendedName>
        <fullName evidence="8 9">Glucose-methanol-choline oxidoreductase N-terminal domain-containing protein</fullName>
    </recommendedName>
</protein>
<feature type="coiled-coil region" evidence="6">
    <location>
        <begin position="81"/>
        <end position="143"/>
    </location>
</feature>
<dbReference type="OrthoDB" id="7488542at2759"/>
<comment type="caution">
    <text evidence="10">The sequence shown here is derived from an EMBL/GenBank/DDBJ whole genome shotgun (WGS) entry which is preliminary data.</text>
</comment>
<evidence type="ECO:0000259" key="8">
    <source>
        <dbReference type="PROSITE" id="PS00623"/>
    </source>
</evidence>
<dbReference type="PROSITE" id="PS00624">
    <property type="entry name" value="GMC_OXRED_2"/>
    <property type="match status" value="1"/>
</dbReference>
<evidence type="ECO:0000256" key="3">
    <source>
        <dbReference type="ARBA" id="ARBA00022630"/>
    </source>
</evidence>
<feature type="compositionally biased region" description="Polar residues" evidence="7">
    <location>
        <begin position="1"/>
        <end position="27"/>
    </location>
</feature>
<gene>
    <name evidence="10" type="ORF">APLA_LOCUS1462</name>
</gene>
<dbReference type="SUPFAM" id="SSF54373">
    <property type="entry name" value="FAD-linked reductases, C-terminal domain"/>
    <property type="match status" value="1"/>
</dbReference>
<dbReference type="InterPro" id="IPR000172">
    <property type="entry name" value="GMC_OxRdtase_N"/>
</dbReference>
<dbReference type="Pfam" id="PF00732">
    <property type="entry name" value="GMC_oxred_N"/>
    <property type="match status" value="1"/>
</dbReference>
<accession>A0A8S0YVL9</accession>
<dbReference type="InterPro" id="IPR007867">
    <property type="entry name" value="GMC_OxRtase_C"/>
</dbReference>
<keyword evidence="4 5" id="KW-0274">FAD</keyword>
<evidence type="ECO:0000313" key="11">
    <source>
        <dbReference type="Proteomes" id="UP000494256"/>
    </source>
</evidence>
<evidence type="ECO:0000313" key="10">
    <source>
        <dbReference type="EMBL" id="CAB3223545.1"/>
    </source>
</evidence>
<evidence type="ECO:0000256" key="6">
    <source>
        <dbReference type="SAM" id="Coils"/>
    </source>
</evidence>
<comment type="similarity">
    <text evidence="2 5">Belongs to the GMC oxidoreductase family.</text>
</comment>
<dbReference type="PANTHER" id="PTHR11552:SF147">
    <property type="entry name" value="CHOLINE DEHYDROGENASE, MITOCHONDRIAL"/>
    <property type="match status" value="1"/>
</dbReference>
<feature type="domain" description="Glucose-methanol-choline oxidoreductase N-terminal" evidence="9">
    <location>
        <begin position="597"/>
        <end position="611"/>
    </location>
</feature>